<organism evidence="2 3">
    <name type="scientific">Clostridium tepidiprofundi DSM 19306</name>
    <dbReference type="NCBI Taxonomy" id="1121338"/>
    <lineage>
        <taxon>Bacteria</taxon>
        <taxon>Bacillati</taxon>
        <taxon>Bacillota</taxon>
        <taxon>Clostridia</taxon>
        <taxon>Eubacteriales</taxon>
        <taxon>Clostridiaceae</taxon>
        <taxon>Clostridium</taxon>
    </lineage>
</organism>
<dbReference type="SMART" id="SM01321">
    <property type="entry name" value="Y1_Tnp"/>
    <property type="match status" value="1"/>
</dbReference>
<dbReference type="PANTHER" id="PTHR34322">
    <property type="entry name" value="TRANSPOSASE, Y1_TNP DOMAIN-CONTAINING"/>
    <property type="match status" value="1"/>
</dbReference>
<proteinExistence type="predicted"/>
<gene>
    <name evidence="2" type="ORF">CLTEP_20250</name>
</gene>
<dbReference type="GO" id="GO:0006313">
    <property type="term" value="P:DNA transposition"/>
    <property type="evidence" value="ECO:0007669"/>
    <property type="project" value="InterPro"/>
</dbReference>
<dbReference type="Pfam" id="PF01797">
    <property type="entry name" value="Y1_Tnp"/>
    <property type="match status" value="1"/>
</dbReference>
<dbReference type="EMBL" id="LTBA01000028">
    <property type="protein sequence ID" value="KYH34024.1"/>
    <property type="molecule type" value="Genomic_DNA"/>
</dbReference>
<feature type="domain" description="Transposase IS200-like" evidence="1">
    <location>
        <begin position="9"/>
        <end position="126"/>
    </location>
</feature>
<dbReference type="Proteomes" id="UP000075531">
    <property type="component" value="Unassembled WGS sequence"/>
</dbReference>
<dbReference type="InterPro" id="IPR036515">
    <property type="entry name" value="Transposase_17_sf"/>
</dbReference>
<dbReference type="InterPro" id="IPR002686">
    <property type="entry name" value="Transposase_17"/>
</dbReference>
<evidence type="ECO:0000259" key="1">
    <source>
        <dbReference type="SMART" id="SM01321"/>
    </source>
</evidence>
<evidence type="ECO:0000313" key="3">
    <source>
        <dbReference type="Proteomes" id="UP000075531"/>
    </source>
</evidence>
<name>A0A151B290_9CLOT</name>
<dbReference type="OrthoDB" id="9788881at2"/>
<dbReference type="PATRIC" id="fig|1121338.3.peg.2109"/>
<comment type="caution">
    <text evidence="2">The sequence shown here is derived from an EMBL/GenBank/DDBJ whole genome shotgun (WGS) entry which is preliminary data.</text>
</comment>
<accession>A0A151B290</accession>
<dbReference type="AlphaFoldDB" id="A0A151B290"/>
<dbReference type="RefSeq" id="WP_066826323.1">
    <property type="nucleotide sequence ID" value="NZ_LTBA01000028.1"/>
</dbReference>
<sequence>MPTVRRIWYPGAIYHITVRGNHKENIFREEKDFKKYLQLIEEALEYYRDDEYEIICYCLMDNHVHILIEAKNEPPGYFIGRVNSLYAKYFNKKYDCVGHLFQGRYHCKIIKNNLQMIEVSRYIHLNPVRANMVDKPEDYKWSSYNMYIGKEEEKIINPEKILQHFKWSIDEDSERNFYKEFVESTPGVQNLV</sequence>
<protein>
    <submittedName>
        <fullName evidence="2">Transposase IS200 like protein</fullName>
    </submittedName>
</protein>
<dbReference type="GO" id="GO:0003677">
    <property type="term" value="F:DNA binding"/>
    <property type="evidence" value="ECO:0007669"/>
    <property type="project" value="InterPro"/>
</dbReference>
<dbReference type="GO" id="GO:0004803">
    <property type="term" value="F:transposase activity"/>
    <property type="evidence" value="ECO:0007669"/>
    <property type="project" value="InterPro"/>
</dbReference>
<dbReference type="SUPFAM" id="SSF143422">
    <property type="entry name" value="Transposase IS200-like"/>
    <property type="match status" value="1"/>
</dbReference>
<dbReference type="PANTHER" id="PTHR34322:SF2">
    <property type="entry name" value="TRANSPOSASE IS200-LIKE DOMAIN-CONTAINING PROTEIN"/>
    <property type="match status" value="1"/>
</dbReference>
<dbReference type="Gene3D" id="3.30.70.1290">
    <property type="entry name" value="Transposase IS200-like"/>
    <property type="match status" value="1"/>
</dbReference>
<reference evidence="2 3" key="1">
    <citation type="submission" date="2016-02" db="EMBL/GenBank/DDBJ databases">
        <title>Genome sequence of Clostridium tepidiprofundi DSM 19306.</title>
        <authorList>
            <person name="Poehlein A."/>
            <person name="Daniel R."/>
        </authorList>
    </citation>
    <scope>NUCLEOTIDE SEQUENCE [LARGE SCALE GENOMIC DNA]</scope>
    <source>
        <strain evidence="2 3">DSM 19306</strain>
    </source>
</reference>
<evidence type="ECO:0000313" key="2">
    <source>
        <dbReference type="EMBL" id="KYH34024.1"/>
    </source>
</evidence>
<keyword evidence="3" id="KW-1185">Reference proteome</keyword>